<sequence>MGWVWQDDVNDSAGDTSYGESSVSENRCYTKKIVSSNCKTEEVEPGKFIRKCEKTEQLIKDCVGRPSEVVQSNKEYTEEDITDQVVKGSFSIGSSPSEAFSFPGLRSDIDAIEKGIFSSMHSFFDAAEEMRNGFFSAFGTPHIFDRESQALPSTRRDIPIKGNPAKDAAAPKPFDGDGHVDLYGMAKDV</sequence>
<evidence type="ECO:0000313" key="2">
    <source>
        <dbReference type="EMBL" id="KAK1404640.1"/>
    </source>
</evidence>
<accession>A0AAD8N7H6</accession>
<dbReference type="EMBL" id="JAUIZM010000001">
    <property type="protein sequence ID" value="KAK1404640.1"/>
    <property type="molecule type" value="Genomic_DNA"/>
</dbReference>
<evidence type="ECO:0000313" key="3">
    <source>
        <dbReference type="Proteomes" id="UP001237642"/>
    </source>
</evidence>
<dbReference type="Proteomes" id="UP001237642">
    <property type="component" value="Unassembled WGS sequence"/>
</dbReference>
<feature type="compositionally biased region" description="Low complexity" evidence="1">
    <location>
        <begin position="161"/>
        <end position="173"/>
    </location>
</feature>
<proteinExistence type="predicted"/>
<dbReference type="PANTHER" id="PTHR35722:SF1">
    <property type="entry name" value="MAL D 1-ASSOCIATED PROTEIN"/>
    <property type="match status" value="1"/>
</dbReference>
<protein>
    <submittedName>
        <fullName evidence="2">Mal d 1-associated protein</fullName>
    </submittedName>
</protein>
<organism evidence="2 3">
    <name type="scientific">Heracleum sosnowskyi</name>
    <dbReference type="NCBI Taxonomy" id="360622"/>
    <lineage>
        <taxon>Eukaryota</taxon>
        <taxon>Viridiplantae</taxon>
        <taxon>Streptophyta</taxon>
        <taxon>Embryophyta</taxon>
        <taxon>Tracheophyta</taxon>
        <taxon>Spermatophyta</taxon>
        <taxon>Magnoliopsida</taxon>
        <taxon>eudicotyledons</taxon>
        <taxon>Gunneridae</taxon>
        <taxon>Pentapetalae</taxon>
        <taxon>asterids</taxon>
        <taxon>campanulids</taxon>
        <taxon>Apiales</taxon>
        <taxon>Apiaceae</taxon>
        <taxon>Apioideae</taxon>
        <taxon>apioid superclade</taxon>
        <taxon>Tordylieae</taxon>
        <taxon>Tordyliinae</taxon>
        <taxon>Heracleum</taxon>
    </lineage>
</organism>
<evidence type="ECO:0000256" key="1">
    <source>
        <dbReference type="SAM" id="MobiDB-lite"/>
    </source>
</evidence>
<reference evidence="2" key="1">
    <citation type="submission" date="2023-02" db="EMBL/GenBank/DDBJ databases">
        <title>Genome of toxic invasive species Heracleum sosnowskyi carries increased number of genes despite the absence of recent whole-genome duplications.</title>
        <authorList>
            <person name="Schelkunov M."/>
            <person name="Shtratnikova V."/>
            <person name="Makarenko M."/>
            <person name="Klepikova A."/>
            <person name="Omelchenko D."/>
            <person name="Novikova G."/>
            <person name="Obukhova E."/>
            <person name="Bogdanov V."/>
            <person name="Penin A."/>
            <person name="Logacheva M."/>
        </authorList>
    </citation>
    <scope>NUCLEOTIDE SEQUENCE</scope>
    <source>
        <strain evidence="2">Hsosn_3</strain>
        <tissue evidence="2">Leaf</tissue>
    </source>
</reference>
<name>A0AAD8N7H6_9APIA</name>
<keyword evidence="3" id="KW-1185">Reference proteome</keyword>
<reference evidence="2" key="2">
    <citation type="submission" date="2023-05" db="EMBL/GenBank/DDBJ databases">
        <authorList>
            <person name="Schelkunov M.I."/>
        </authorList>
    </citation>
    <scope>NUCLEOTIDE SEQUENCE</scope>
    <source>
        <strain evidence="2">Hsosn_3</strain>
        <tissue evidence="2">Leaf</tissue>
    </source>
</reference>
<feature type="region of interest" description="Disordered" evidence="1">
    <location>
        <begin position="155"/>
        <end position="174"/>
    </location>
</feature>
<gene>
    <name evidence="2" type="ORF">POM88_004245</name>
</gene>
<feature type="compositionally biased region" description="Polar residues" evidence="1">
    <location>
        <begin position="13"/>
        <end position="22"/>
    </location>
</feature>
<feature type="region of interest" description="Disordered" evidence="1">
    <location>
        <begin position="1"/>
        <end position="22"/>
    </location>
</feature>
<dbReference type="InterPro" id="IPR053346">
    <property type="entry name" value="Fra_a_1-associated"/>
</dbReference>
<dbReference type="PANTHER" id="PTHR35722">
    <property type="entry name" value="MAL D 1-ASSOCIATED PROTEIN"/>
    <property type="match status" value="1"/>
</dbReference>
<comment type="caution">
    <text evidence="2">The sequence shown here is derived from an EMBL/GenBank/DDBJ whole genome shotgun (WGS) entry which is preliminary data.</text>
</comment>
<dbReference type="AlphaFoldDB" id="A0AAD8N7H6"/>